<dbReference type="InterPro" id="IPR029787">
    <property type="entry name" value="Nucleotide_cyclase"/>
</dbReference>
<evidence type="ECO:0000256" key="3">
    <source>
        <dbReference type="ARBA" id="ARBA00023163"/>
    </source>
</evidence>
<reference evidence="5" key="1">
    <citation type="submission" date="2021-04" db="EMBL/GenBank/DDBJ databases">
        <title>Draft genome sequence of Xylanibacillus composti strain K13.</title>
        <authorList>
            <person name="Uke A."/>
            <person name="Chhe C."/>
            <person name="Baramee S."/>
            <person name="Kosugi A."/>
        </authorList>
    </citation>
    <scope>NUCLEOTIDE SEQUENCE</scope>
    <source>
        <strain evidence="5">K13</strain>
    </source>
</reference>
<dbReference type="Gene3D" id="3.30.70.270">
    <property type="match status" value="1"/>
</dbReference>
<dbReference type="Pfam" id="PF13377">
    <property type="entry name" value="Peripla_BP_3"/>
    <property type="match status" value="1"/>
</dbReference>
<feature type="domain" description="GGDEF" evidence="4">
    <location>
        <begin position="642"/>
        <end position="770"/>
    </location>
</feature>
<dbReference type="InterPro" id="IPR000160">
    <property type="entry name" value="GGDEF_dom"/>
</dbReference>
<dbReference type="SUPFAM" id="SSF55073">
    <property type="entry name" value="Nucleotide cyclase"/>
    <property type="match status" value="1"/>
</dbReference>
<evidence type="ECO:0000259" key="4">
    <source>
        <dbReference type="PROSITE" id="PS50887"/>
    </source>
</evidence>
<sequence>MDTNSKRRTIGLIIDDVAGWGFGDYIQSNVIAGAAAMARKHDANVLCFAAGNLDSHNEWVRGRNILFEFIDADKVDGLIALTTSIGLRVSRQRVLEKLAQYKGIPIVTIGDTFEEHYSVSIPNYQGMCEALEHIILHHDRRKIAFIKGAPGSKEAEDRFRAYRDTLAKYNIPYDERLVFQGNFLFESGASAILALHEQQITYDAVVAANDSMAIGALTEIHKIDGKLPEHLSIVGFDDIEPSEMLSLTTVKQSFYTEAETAVDMLIRVLKGEDVRKNQETHTHLVVRSSCGCIPRIIAETTLDVDSIAIGAKLSIDQLKDSFMAHMDHMAEATPGAINPDVYRAIRCDLEHLPDALVQELFFEKDKMFFYAWRSIIFHAIQHKIDLSFMHNALSFMRVLTLHTVTETADGSAKAENLFQMARVQISEAVQRTSFSLSYMSSLLSNQLEQLGEQLGTHLDMSGLQDVIVNEFPKHGIHEGYICLYENPDKPLDRARLMLAYRNGERMDADANEVCFPTAQLLPLQLRARLEDYRHQFIVQTLHLSDHHIGYVLFSFDTAVNKAHDLLRYRLSNVLRVSRLLHDVQKHSLELESQVIARTKELSLLNEELHKQSIRDDLTGLLNRRGFMRRGQEAFEEAACQHARLLLVFADLDNLKKINDNFGHSEGDLAIQMTAEVLKKAFGPDDIISRLAGDEFTVIVEGPTSLAGKTIRRNIEEETARMNQKHGKPFKLSISIGFAEYHPDHPCTFDKLMRLADEALYREKKGKKKAT</sequence>
<dbReference type="Proteomes" id="UP000677918">
    <property type="component" value="Unassembled WGS sequence"/>
</dbReference>
<dbReference type="GO" id="GO:0003700">
    <property type="term" value="F:DNA-binding transcription factor activity"/>
    <property type="evidence" value="ECO:0007669"/>
    <property type="project" value="TreeGrafter"/>
</dbReference>
<dbReference type="InterPro" id="IPR046335">
    <property type="entry name" value="LacI/GalR-like_sensor"/>
</dbReference>
<dbReference type="InterPro" id="IPR028082">
    <property type="entry name" value="Peripla_BP_I"/>
</dbReference>
<keyword evidence="3" id="KW-0804">Transcription</keyword>
<name>A0A8J4H5M9_9BACL</name>
<evidence type="ECO:0000313" key="6">
    <source>
        <dbReference type="Proteomes" id="UP000677918"/>
    </source>
</evidence>
<organism evidence="5 6">
    <name type="scientific">Xylanibacillus composti</name>
    <dbReference type="NCBI Taxonomy" id="1572762"/>
    <lineage>
        <taxon>Bacteria</taxon>
        <taxon>Bacillati</taxon>
        <taxon>Bacillota</taxon>
        <taxon>Bacilli</taxon>
        <taxon>Bacillales</taxon>
        <taxon>Paenibacillaceae</taxon>
        <taxon>Xylanibacillus</taxon>
    </lineage>
</organism>
<dbReference type="PANTHER" id="PTHR30146:SF24">
    <property type="entry name" value="XYLOSE OPERON REGULATORY PROTEIN"/>
    <property type="match status" value="1"/>
</dbReference>
<dbReference type="Pfam" id="PF00990">
    <property type="entry name" value="GGDEF"/>
    <property type="match status" value="1"/>
</dbReference>
<keyword evidence="6" id="KW-1185">Reference proteome</keyword>
<evidence type="ECO:0000313" key="5">
    <source>
        <dbReference type="EMBL" id="GIQ69128.1"/>
    </source>
</evidence>
<dbReference type="AlphaFoldDB" id="A0A8J4H5M9"/>
<keyword evidence="1" id="KW-0805">Transcription regulation</keyword>
<dbReference type="RefSeq" id="WP_213411933.1">
    <property type="nucleotide sequence ID" value="NZ_BOVK01000024.1"/>
</dbReference>
<dbReference type="SUPFAM" id="SSF53822">
    <property type="entry name" value="Periplasmic binding protein-like I"/>
    <property type="match status" value="1"/>
</dbReference>
<proteinExistence type="predicted"/>
<evidence type="ECO:0000256" key="2">
    <source>
        <dbReference type="ARBA" id="ARBA00023125"/>
    </source>
</evidence>
<dbReference type="CDD" id="cd06267">
    <property type="entry name" value="PBP1_LacI_sugar_binding-like"/>
    <property type="match status" value="1"/>
</dbReference>
<protein>
    <recommendedName>
        <fullName evidence="4">GGDEF domain-containing protein</fullName>
    </recommendedName>
</protein>
<dbReference type="NCBIfam" id="TIGR00254">
    <property type="entry name" value="GGDEF"/>
    <property type="match status" value="1"/>
</dbReference>
<dbReference type="GO" id="GO:0000976">
    <property type="term" value="F:transcription cis-regulatory region binding"/>
    <property type="evidence" value="ECO:0007669"/>
    <property type="project" value="TreeGrafter"/>
</dbReference>
<comment type="caution">
    <text evidence="5">The sequence shown here is derived from an EMBL/GenBank/DDBJ whole genome shotgun (WGS) entry which is preliminary data.</text>
</comment>
<dbReference type="PROSITE" id="PS50887">
    <property type="entry name" value="GGDEF"/>
    <property type="match status" value="1"/>
</dbReference>
<dbReference type="CDD" id="cd01949">
    <property type="entry name" value="GGDEF"/>
    <property type="match status" value="1"/>
</dbReference>
<gene>
    <name evidence="5" type="ORF">XYCOK13_19520</name>
</gene>
<dbReference type="PANTHER" id="PTHR30146">
    <property type="entry name" value="LACI-RELATED TRANSCRIPTIONAL REPRESSOR"/>
    <property type="match status" value="1"/>
</dbReference>
<dbReference type="InterPro" id="IPR043128">
    <property type="entry name" value="Rev_trsase/Diguanyl_cyclase"/>
</dbReference>
<dbReference type="SMART" id="SM00267">
    <property type="entry name" value="GGDEF"/>
    <property type="match status" value="1"/>
</dbReference>
<dbReference type="Gene3D" id="3.40.50.2300">
    <property type="match status" value="2"/>
</dbReference>
<keyword evidence="2" id="KW-0238">DNA-binding</keyword>
<accession>A0A8J4H5M9</accession>
<dbReference type="EMBL" id="BOVK01000024">
    <property type="protein sequence ID" value="GIQ69128.1"/>
    <property type="molecule type" value="Genomic_DNA"/>
</dbReference>
<evidence type="ECO:0000256" key="1">
    <source>
        <dbReference type="ARBA" id="ARBA00023015"/>
    </source>
</evidence>